<protein>
    <submittedName>
        <fullName evidence="1">Uncharacterized protein</fullName>
    </submittedName>
</protein>
<organism evidence="1 2">
    <name type="scientific">Roridomyces roridus</name>
    <dbReference type="NCBI Taxonomy" id="1738132"/>
    <lineage>
        <taxon>Eukaryota</taxon>
        <taxon>Fungi</taxon>
        <taxon>Dikarya</taxon>
        <taxon>Basidiomycota</taxon>
        <taxon>Agaricomycotina</taxon>
        <taxon>Agaricomycetes</taxon>
        <taxon>Agaricomycetidae</taxon>
        <taxon>Agaricales</taxon>
        <taxon>Marasmiineae</taxon>
        <taxon>Mycenaceae</taxon>
        <taxon>Roridomyces</taxon>
    </lineage>
</organism>
<sequence length="96" mass="10486">MGSAIQCTLHTALQAVVSMWIYGPFPIGFWGQVTSLSLDVLSRRDTHPVHPTTRPAVSATGFCVCFICRDGVISLIFLMHNVSPMCRSHSAILPTQ</sequence>
<keyword evidence="2" id="KW-1185">Reference proteome</keyword>
<dbReference type="EMBL" id="JARKIF010000027">
    <property type="protein sequence ID" value="KAJ7613967.1"/>
    <property type="molecule type" value="Genomic_DNA"/>
</dbReference>
<dbReference type="Proteomes" id="UP001221142">
    <property type="component" value="Unassembled WGS sequence"/>
</dbReference>
<reference evidence="1" key="1">
    <citation type="submission" date="2023-03" db="EMBL/GenBank/DDBJ databases">
        <title>Massive genome expansion in bonnet fungi (Mycena s.s.) driven by repeated elements and novel gene families across ecological guilds.</title>
        <authorList>
            <consortium name="Lawrence Berkeley National Laboratory"/>
            <person name="Harder C.B."/>
            <person name="Miyauchi S."/>
            <person name="Viragh M."/>
            <person name="Kuo A."/>
            <person name="Thoen E."/>
            <person name="Andreopoulos B."/>
            <person name="Lu D."/>
            <person name="Skrede I."/>
            <person name="Drula E."/>
            <person name="Henrissat B."/>
            <person name="Morin E."/>
            <person name="Kohler A."/>
            <person name="Barry K."/>
            <person name="LaButti K."/>
            <person name="Morin E."/>
            <person name="Salamov A."/>
            <person name="Lipzen A."/>
            <person name="Mereny Z."/>
            <person name="Hegedus B."/>
            <person name="Baldrian P."/>
            <person name="Stursova M."/>
            <person name="Weitz H."/>
            <person name="Taylor A."/>
            <person name="Grigoriev I.V."/>
            <person name="Nagy L.G."/>
            <person name="Martin F."/>
            <person name="Kauserud H."/>
        </authorList>
    </citation>
    <scope>NUCLEOTIDE SEQUENCE</scope>
    <source>
        <strain evidence="1">9284</strain>
    </source>
</reference>
<evidence type="ECO:0000313" key="2">
    <source>
        <dbReference type="Proteomes" id="UP001221142"/>
    </source>
</evidence>
<accession>A0AAD7B9G5</accession>
<comment type="caution">
    <text evidence="1">The sequence shown here is derived from an EMBL/GenBank/DDBJ whole genome shotgun (WGS) entry which is preliminary data.</text>
</comment>
<gene>
    <name evidence="1" type="ORF">FB45DRAFT_260130</name>
</gene>
<proteinExistence type="predicted"/>
<name>A0AAD7B9G5_9AGAR</name>
<evidence type="ECO:0000313" key="1">
    <source>
        <dbReference type="EMBL" id="KAJ7613967.1"/>
    </source>
</evidence>
<dbReference type="AlphaFoldDB" id="A0AAD7B9G5"/>